<feature type="region of interest" description="Disordered" evidence="1">
    <location>
        <begin position="1"/>
        <end position="24"/>
    </location>
</feature>
<dbReference type="OrthoDB" id="8451154at2"/>
<organism evidence="2 3">
    <name type="scientific">Sphingobium fluviale</name>
    <dbReference type="NCBI Taxonomy" id="2506423"/>
    <lineage>
        <taxon>Bacteria</taxon>
        <taxon>Pseudomonadati</taxon>
        <taxon>Pseudomonadota</taxon>
        <taxon>Alphaproteobacteria</taxon>
        <taxon>Sphingomonadales</taxon>
        <taxon>Sphingomonadaceae</taxon>
        <taxon>Sphingobium</taxon>
    </lineage>
</organism>
<dbReference type="AlphaFoldDB" id="A0A4V1N431"/>
<evidence type="ECO:0000256" key="1">
    <source>
        <dbReference type="SAM" id="MobiDB-lite"/>
    </source>
</evidence>
<sequence length="81" mass="9483">MTRSVPPYRDNRSSDQPVRHSRRFSDEIVEEACRVFQKRTDRKLTHEDGRQILENLVGFFSTLHEWDHASAKPHHEGGPSN</sequence>
<proteinExistence type="predicted"/>
<gene>
    <name evidence="2" type="ORF">EQG66_00075</name>
</gene>
<keyword evidence="3" id="KW-1185">Reference proteome</keyword>
<dbReference type="RefSeq" id="WP_129402532.1">
    <property type="nucleotide sequence ID" value="NZ_SBKP01000001.1"/>
</dbReference>
<dbReference type="Proteomes" id="UP000290958">
    <property type="component" value="Unassembled WGS sequence"/>
</dbReference>
<comment type="caution">
    <text evidence="2">The sequence shown here is derived from an EMBL/GenBank/DDBJ whole genome shotgun (WGS) entry which is preliminary data.</text>
</comment>
<evidence type="ECO:0000313" key="3">
    <source>
        <dbReference type="Proteomes" id="UP000290958"/>
    </source>
</evidence>
<name>A0A4V1N431_9SPHN</name>
<evidence type="ECO:0000313" key="2">
    <source>
        <dbReference type="EMBL" id="RXR30746.1"/>
    </source>
</evidence>
<dbReference type="EMBL" id="SBKP01000001">
    <property type="protein sequence ID" value="RXR30746.1"/>
    <property type="molecule type" value="Genomic_DNA"/>
</dbReference>
<reference evidence="3" key="1">
    <citation type="submission" date="2019-01" db="EMBL/GenBank/DDBJ databases">
        <title>Cytophagaceae bacterium strain CAR-16.</title>
        <authorList>
            <person name="Chen W.-M."/>
        </authorList>
    </citation>
    <scope>NUCLEOTIDE SEQUENCE [LARGE SCALE GENOMIC DNA]</scope>
    <source>
        <strain evidence="3">CHR27</strain>
    </source>
</reference>
<accession>A0A4V1N431</accession>
<protein>
    <submittedName>
        <fullName evidence="2">Uncharacterized protein</fullName>
    </submittedName>
</protein>